<proteinExistence type="inferred from homology"/>
<protein>
    <submittedName>
        <fullName evidence="6">Tryptophan synthase beta subunit-like PLP-dependent enzyme</fullName>
    </submittedName>
</protein>
<dbReference type="Pfam" id="PF00291">
    <property type="entry name" value="PALP"/>
    <property type="match status" value="1"/>
</dbReference>
<dbReference type="AlphaFoldDB" id="A0A2J6S088"/>
<dbReference type="GO" id="GO:0003941">
    <property type="term" value="F:L-serine ammonia-lyase activity"/>
    <property type="evidence" value="ECO:0007669"/>
    <property type="project" value="TreeGrafter"/>
</dbReference>
<dbReference type="GO" id="GO:0008721">
    <property type="term" value="F:D-serine ammonia-lyase activity"/>
    <property type="evidence" value="ECO:0007669"/>
    <property type="project" value="TreeGrafter"/>
</dbReference>
<feature type="domain" description="Tryptophan synthase beta chain-like PALP" evidence="5">
    <location>
        <begin position="62"/>
        <end position="349"/>
    </location>
</feature>
<dbReference type="Proteomes" id="UP000235786">
    <property type="component" value="Unassembled WGS sequence"/>
</dbReference>
<evidence type="ECO:0000256" key="3">
    <source>
        <dbReference type="ARBA" id="ARBA00022898"/>
    </source>
</evidence>
<reference evidence="6 7" key="1">
    <citation type="submission" date="2016-04" db="EMBL/GenBank/DDBJ databases">
        <title>A degradative enzymes factory behind the ericoid mycorrhizal symbiosis.</title>
        <authorList>
            <consortium name="DOE Joint Genome Institute"/>
            <person name="Martino E."/>
            <person name="Morin E."/>
            <person name="Grelet G."/>
            <person name="Kuo A."/>
            <person name="Kohler A."/>
            <person name="Daghino S."/>
            <person name="Barry K."/>
            <person name="Choi C."/>
            <person name="Cichocki N."/>
            <person name="Clum A."/>
            <person name="Copeland A."/>
            <person name="Hainaut M."/>
            <person name="Haridas S."/>
            <person name="Labutti K."/>
            <person name="Lindquist E."/>
            <person name="Lipzen A."/>
            <person name="Khouja H.-R."/>
            <person name="Murat C."/>
            <person name="Ohm R."/>
            <person name="Olson A."/>
            <person name="Spatafora J."/>
            <person name="Veneault-Fourrey C."/>
            <person name="Henrissat B."/>
            <person name="Grigoriev I."/>
            <person name="Martin F."/>
            <person name="Perotto S."/>
        </authorList>
    </citation>
    <scope>NUCLEOTIDE SEQUENCE [LARGE SCALE GENOMIC DNA]</scope>
    <source>
        <strain evidence="6 7">F</strain>
    </source>
</reference>
<gene>
    <name evidence="6" type="ORF">L207DRAFT_421050</name>
</gene>
<dbReference type="FunFam" id="3.40.50.1100:FF:000005">
    <property type="entry name" value="Threonine dehydratase catabolic"/>
    <property type="match status" value="1"/>
</dbReference>
<dbReference type="EMBL" id="KZ613941">
    <property type="protein sequence ID" value="PMD44182.1"/>
    <property type="molecule type" value="Genomic_DNA"/>
</dbReference>
<accession>A0A2J6S088</accession>
<dbReference type="PANTHER" id="PTHR43050">
    <property type="entry name" value="SERINE / THREONINE RACEMASE FAMILY MEMBER"/>
    <property type="match status" value="1"/>
</dbReference>
<evidence type="ECO:0000313" key="6">
    <source>
        <dbReference type="EMBL" id="PMD44182.1"/>
    </source>
</evidence>
<keyword evidence="3" id="KW-0663">Pyridoxal phosphate</keyword>
<evidence type="ECO:0000256" key="2">
    <source>
        <dbReference type="ARBA" id="ARBA00010869"/>
    </source>
</evidence>
<dbReference type="OrthoDB" id="271064at2759"/>
<evidence type="ECO:0000256" key="4">
    <source>
        <dbReference type="ARBA" id="ARBA00023239"/>
    </source>
</evidence>
<dbReference type="InterPro" id="IPR001926">
    <property type="entry name" value="TrpB-like_PALP"/>
</dbReference>
<keyword evidence="4" id="KW-0456">Lyase</keyword>
<sequence>MADPTKSPPLTRDSVIAAHALIKQYIHYTPVLTNATLTELASTPQSASALANTQWAGQEPAKPKIRLWFKCENLQKVGAFKVRGAFHALTRLVAEEGWEAGGGRGRGVVTHSSGNHAQALALAARTMGVPAHIVMPKISTPSKIAATKGYGAKIIFSGSTSTEREAVVEEVIKETGARLVPPYDHPDIMLGQGTLGIELQEQVARMIAEGGEGQPKCSFALKGHRGKRKGLDAIIAPCGGGGMLSGTAISCEGTGISVFGAEPSFEGADDCKRGVEQGKRIETVKTLTIADGLRTPVGAYPWSVIYERKLVRQMFSVTEDQIKKALRLVLERMKVVVEPSAVVGLATALFNEDFRQLIEQESGEEGWDLGIAFSGGNVSVEALGKMFEPPVAKAERQEGLVGVSGEKIAENVAGKKHQEKS</sequence>
<comment type="cofactor">
    <cofactor evidence="1">
        <name>pyridoxal 5'-phosphate</name>
        <dbReference type="ChEBI" id="CHEBI:597326"/>
    </cofactor>
</comment>
<dbReference type="Gene3D" id="3.40.50.1100">
    <property type="match status" value="2"/>
</dbReference>
<dbReference type="GO" id="GO:0018114">
    <property type="term" value="F:threonine racemase activity"/>
    <property type="evidence" value="ECO:0007669"/>
    <property type="project" value="TreeGrafter"/>
</dbReference>
<dbReference type="PANTHER" id="PTHR43050:SF1">
    <property type="entry name" value="SERINE RACEMASE"/>
    <property type="match status" value="1"/>
</dbReference>
<dbReference type="GO" id="GO:0005524">
    <property type="term" value="F:ATP binding"/>
    <property type="evidence" value="ECO:0007669"/>
    <property type="project" value="TreeGrafter"/>
</dbReference>
<dbReference type="GO" id="GO:0030170">
    <property type="term" value="F:pyridoxal phosphate binding"/>
    <property type="evidence" value="ECO:0007669"/>
    <property type="project" value="TreeGrafter"/>
</dbReference>
<dbReference type="STRING" id="1149755.A0A2J6S088"/>
<evidence type="ECO:0000256" key="1">
    <source>
        <dbReference type="ARBA" id="ARBA00001933"/>
    </source>
</evidence>
<evidence type="ECO:0000259" key="5">
    <source>
        <dbReference type="Pfam" id="PF00291"/>
    </source>
</evidence>
<dbReference type="GO" id="GO:0000287">
    <property type="term" value="F:magnesium ion binding"/>
    <property type="evidence" value="ECO:0007669"/>
    <property type="project" value="TreeGrafter"/>
</dbReference>
<dbReference type="InterPro" id="IPR036052">
    <property type="entry name" value="TrpB-like_PALP_sf"/>
</dbReference>
<organism evidence="6 7">
    <name type="scientific">Hyaloscypha variabilis (strain UAMH 11265 / GT02V1 / F)</name>
    <name type="common">Meliniomyces variabilis</name>
    <dbReference type="NCBI Taxonomy" id="1149755"/>
    <lineage>
        <taxon>Eukaryota</taxon>
        <taxon>Fungi</taxon>
        <taxon>Dikarya</taxon>
        <taxon>Ascomycota</taxon>
        <taxon>Pezizomycotina</taxon>
        <taxon>Leotiomycetes</taxon>
        <taxon>Helotiales</taxon>
        <taxon>Hyaloscyphaceae</taxon>
        <taxon>Hyaloscypha</taxon>
        <taxon>Hyaloscypha variabilis</taxon>
    </lineage>
</organism>
<dbReference type="GO" id="GO:0030378">
    <property type="term" value="F:serine racemase activity"/>
    <property type="evidence" value="ECO:0007669"/>
    <property type="project" value="TreeGrafter"/>
</dbReference>
<keyword evidence="7" id="KW-1185">Reference proteome</keyword>
<evidence type="ECO:0000313" key="7">
    <source>
        <dbReference type="Proteomes" id="UP000235786"/>
    </source>
</evidence>
<name>A0A2J6S088_HYAVF</name>
<comment type="similarity">
    <text evidence="2">Belongs to the serine/threonine dehydratase family.</text>
</comment>
<dbReference type="SUPFAM" id="SSF53686">
    <property type="entry name" value="Tryptophan synthase beta subunit-like PLP-dependent enzymes"/>
    <property type="match status" value="1"/>
</dbReference>
<dbReference type="CDD" id="cd01562">
    <property type="entry name" value="Thr-dehyd"/>
    <property type="match status" value="1"/>
</dbReference>